<dbReference type="EMBL" id="CP003322">
    <property type="protein sequence ID" value="AFC44101.1"/>
    <property type="molecule type" value="Genomic_DNA"/>
</dbReference>
<accession>H8IPM8</accession>
<dbReference type="Proteomes" id="UP000008004">
    <property type="component" value="Chromosome"/>
</dbReference>
<gene>
    <name evidence="1" type="ordered locus">OCU_28820</name>
</gene>
<reference evidence="1 2" key="1">
    <citation type="journal article" date="2012" name="J. Bacteriol.">
        <title>Complete genome sequence of Mycobacterium intracellulare strain ATCC 13950T.</title>
        <authorList>
            <person name="Kim B.J."/>
            <person name="Choi B.S."/>
            <person name="Lim J.S."/>
            <person name="Choi I.Y."/>
            <person name="Lee J.H."/>
            <person name="Chun J."/>
            <person name="Kook Y.H."/>
            <person name="Kim B.J."/>
        </authorList>
    </citation>
    <scope>NUCLEOTIDE SEQUENCE [LARGE SCALE GENOMIC DNA]</scope>
    <source>
        <strain evidence="2">ATCC 13950 / DSM 43223 / JCM 6384 / NCTC 13025 / 3600</strain>
    </source>
</reference>
<evidence type="ECO:0000313" key="1">
    <source>
        <dbReference type="EMBL" id="AFC44101.1"/>
    </source>
</evidence>
<protein>
    <submittedName>
        <fullName evidence="1">Uncharacterized protein</fullName>
    </submittedName>
</protein>
<proteinExistence type="predicted"/>
<sequence length="49" mass="5397">MTNQSHVIVDSNDLAHFAAKTGASIWRRMTTTPLPGAGMPRRYTHRACA</sequence>
<dbReference type="AlphaFoldDB" id="H8IPM8"/>
<organism evidence="1 2">
    <name type="scientific">Mycobacterium intracellulare (strain ATCC 13950 / DSM 43223 / JCM 6384 / NCTC 13025 / 3600)</name>
    <dbReference type="NCBI Taxonomy" id="487521"/>
    <lineage>
        <taxon>Bacteria</taxon>
        <taxon>Bacillati</taxon>
        <taxon>Actinomycetota</taxon>
        <taxon>Actinomycetes</taxon>
        <taxon>Mycobacteriales</taxon>
        <taxon>Mycobacteriaceae</taxon>
        <taxon>Mycobacterium</taxon>
        <taxon>Mycobacterium avium complex (MAC)</taxon>
    </lineage>
</organism>
<dbReference type="KEGG" id="mia:OCU_28820"/>
<name>H8IPM8_MYCIA</name>
<evidence type="ECO:0000313" key="2">
    <source>
        <dbReference type="Proteomes" id="UP000008004"/>
    </source>
</evidence>
<dbReference type="HOGENOM" id="CLU_3137892_0_0_11"/>